<evidence type="ECO:0000313" key="5">
    <source>
        <dbReference type="Proteomes" id="UP000182192"/>
    </source>
</evidence>
<keyword evidence="2" id="KW-0812">Transmembrane</keyword>
<reference evidence="4 5" key="1">
    <citation type="submission" date="2016-10" db="EMBL/GenBank/DDBJ databases">
        <authorList>
            <person name="de Groot N.N."/>
        </authorList>
    </citation>
    <scope>NUCLEOTIDE SEQUENCE [LARGE SCALE GENOMIC DNA]</scope>
    <source>
        <strain evidence="4 5">AR67</strain>
    </source>
</reference>
<evidence type="ECO:0000313" key="4">
    <source>
        <dbReference type="EMBL" id="SFB71852.1"/>
    </source>
</evidence>
<protein>
    <recommendedName>
        <fullName evidence="3">DUF3592 domain-containing protein</fullName>
    </recommendedName>
</protein>
<evidence type="ECO:0000256" key="2">
    <source>
        <dbReference type="SAM" id="Phobius"/>
    </source>
</evidence>
<feature type="transmembrane region" description="Helical" evidence="2">
    <location>
        <begin position="12"/>
        <end position="30"/>
    </location>
</feature>
<dbReference type="OrthoDB" id="1829131at2"/>
<dbReference type="EMBL" id="FOKQ01000002">
    <property type="protein sequence ID" value="SFB71852.1"/>
    <property type="molecule type" value="Genomic_DNA"/>
</dbReference>
<proteinExistence type="predicted"/>
<dbReference type="InterPro" id="IPR021994">
    <property type="entry name" value="DUF3592"/>
</dbReference>
<gene>
    <name evidence="4" type="ORF">SAMN02910406_00318</name>
</gene>
<accession>A0A1I1DBX1</accession>
<keyword evidence="2" id="KW-0472">Membrane</keyword>
<name>A0A1I1DBX1_RUMAL</name>
<sequence>MARRNTQASPGFMIFIGIVMVVMSMVIFTTGNNTKKMHKRCTQSTNGIVQSVTQQRRTRKSGKHRRTTYYVYLTGYEFEVNSKPIHGSSTLQSGERLSEGANLTVYYNPSDPDNDHYTRYDDTGTGGMVASVFVGLIGVILFVSGIKTKASRRSMGGVRGMAAGAVLSGMNGNNNYNSNYNNYNYNSTNSFNNNYNNGFSDTNSYNNYNNGYNNNNSYNTYDSNGFNNYNNGYNNNNSYNNGYSNDYNNNYNNNYNNSYNNNNVYSGSSNNYNDFNQLN</sequence>
<dbReference type="Pfam" id="PF12158">
    <property type="entry name" value="DUF3592"/>
    <property type="match status" value="1"/>
</dbReference>
<evidence type="ECO:0000256" key="1">
    <source>
        <dbReference type="SAM" id="MobiDB-lite"/>
    </source>
</evidence>
<dbReference type="RefSeq" id="WP_074959735.1">
    <property type="nucleotide sequence ID" value="NZ_FOKQ01000002.1"/>
</dbReference>
<feature type="region of interest" description="Disordered" evidence="1">
    <location>
        <begin position="229"/>
        <end position="279"/>
    </location>
</feature>
<dbReference type="AlphaFoldDB" id="A0A1I1DBX1"/>
<feature type="domain" description="DUF3592" evidence="3">
    <location>
        <begin position="46"/>
        <end position="113"/>
    </location>
</feature>
<keyword evidence="2" id="KW-1133">Transmembrane helix</keyword>
<organism evidence="4 5">
    <name type="scientific">Ruminococcus albus</name>
    <dbReference type="NCBI Taxonomy" id="1264"/>
    <lineage>
        <taxon>Bacteria</taxon>
        <taxon>Bacillati</taxon>
        <taxon>Bacillota</taxon>
        <taxon>Clostridia</taxon>
        <taxon>Eubacteriales</taxon>
        <taxon>Oscillospiraceae</taxon>
        <taxon>Ruminococcus</taxon>
    </lineage>
</organism>
<feature type="transmembrane region" description="Helical" evidence="2">
    <location>
        <begin position="127"/>
        <end position="146"/>
    </location>
</feature>
<dbReference type="Proteomes" id="UP000182192">
    <property type="component" value="Unassembled WGS sequence"/>
</dbReference>
<evidence type="ECO:0000259" key="3">
    <source>
        <dbReference type="Pfam" id="PF12158"/>
    </source>
</evidence>